<dbReference type="Gene3D" id="3.30.530.20">
    <property type="match status" value="1"/>
</dbReference>
<dbReference type="InterPro" id="IPR023393">
    <property type="entry name" value="START-like_dom_sf"/>
</dbReference>
<feature type="domain" description="Activator of Hsp90 ATPase homologue 1/2-like C-terminal" evidence="2">
    <location>
        <begin position="35"/>
        <end position="149"/>
    </location>
</feature>
<protein>
    <submittedName>
        <fullName evidence="3">SRPBCC family protein</fullName>
    </submittedName>
</protein>
<sequence>MVDAQQQLAAVRRTVGTRELETGPARVAVLAERLDAPLDEVWDAVTSAERIPRWFLPISGELRLGGRYQLEGHAGGTVRRCDPPRSFAATWEFGGEVSWIEVRLRPADGGTDLELEHVAHVSEQRWAQYGPGAVGLGWDSMLLGLASHLAPEGGITPEEGPEWLASEEGLRFLRAGSEAWYEASVAAGTPEPEARAAADRTLAAYTGQE</sequence>
<dbReference type="CDD" id="cd08899">
    <property type="entry name" value="SRPBCC_CalC_Aha1-like_6"/>
    <property type="match status" value="1"/>
</dbReference>
<dbReference type="InterPro" id="IPR013538">
    <property type="entry name" value="ASHA1/2-like_C"/>
</dbReference>
<dbReference type="SUPFAM" id="SSF55961">
    <property type="entry name" value="Bet v1-like"/>
    <property type="match status" value="1"/>
</dbReference>
<organism evidence="3 4">
    <name type="scientific">Saccharopolyspora gregorii</name>
    <dbReference type="NCBI Taxonomy" id="33914"/>
    <lineage>
        <taxon>Bacteria</taxon>
        <taxon>Bacillati</taxon>
        <taxon>Actinomycetota</taxon>
        <taxon>Actinomycetes</taxon>
        <taxon>Pseudonocardiales</taxon>
        <taxon>Pseudonocardiaceae</taxon>
        <taxon>Saccharopolyspora</taxon>
    </lineage>
</organism>
<evidence type="ECO:0000313" key="4">
    <source>
        <dbReference type="Proteomes" id="UP001500483"/>
    </source>
</evidence>
<gene>
    <name evidence="3" type="ORF">GCM10020366_15140</name>
</gene>
<evidence type="ECO:0000259" key="2">
    <source>
        <dbReference type="Pfam" id="PF08327"/>
    </source>
</evidence>
<name>A0ABP6RKS4_9PSEU</name>
<reference evidence="4" key="1">
    <citation type="journal article" date="2019" name="Int. J. Syst. Evol. Microbiol.">
        <title>The Global Catalogue of Microorganisms (GCM) 10K type strain sequencing project: providing services to taxonomists for standard genome sequencing and annotation.</title>
        <authorList>
            <consortium name="The Broad Institute Genomics Platform"/>
            <consortium name="The Broad Institute Genome Sequencing Center for Infectious Disease"/>
            <person name="Wu L."/>
            <person name="Ma J."/>
        </authorList>
    </citation>
    <scope>NUCLEOTIDE SEQUENCE [LARGE SCALE GENOMIC DNA]</scope>
    <source>
        <strain evidence="4">JCM 9687</strain>
    </source>
</reference>
<proteinExistence type="inferred from homology"/>
<dbReference type="Pfam" id="PF08327">
    <property type="entry name" value="AHSA1"/>
    <property type="match status" value="1"/>
</dbReference>
<dbReference type="EMBL" id="BAAAYK010000038">
    <property type="protein sequence ID" value="GAA3355360.1"/>
    <property type="molecule type" value="Genomic_DNA"/>
</dbReference>
<evidence type="ECO:0000313" key="3">
    <source>
        <dbReference type="EMBL" id="GAA3355360.1"/>
    </source>
</evidence>
<comment type="similarity">
    <text evidence="1">Belongs to the AHA1 family.</text>
</comment>
<accession>A0ABP6RKS4</accession>
<comment type="caution">
    <text evidence="3">The sequence shown here is derived from an EMBL/GenBank/DDBJ whole genome shotgun (WGS) entry which is preliminary data.</text>
</comment>
<dbReference type="Proteomes" id="UP001500483">
    <property type="component" value="Unassembled WGS sequence"/>
</dbReference>
<dbReference type="RefSeq" id="WP_344925180.1">
    <property type="nucleotide sequence ID" value="NZ_BAAAYK010000038.1"/>
</dbReference>
<keyword evidence="4" id="KW-1185">Reference proteome</keyword>
<evidence type="ECO:0000256" key="1">
    <source>
        <dbReference type="ARBA" id="ARBA00006817"/>
    </source>
</evidence>